<dbReference type="AlphaFoldDB" id="A0A455T7S1"/>
<dbReference type="GO" id="GO:0048476">
    <property type="term" value="C:Holliday junction resolvase complex"/>
    <property type="evidence" value="ECO:0007669"/>
    <property type="project" value="UniProtKB-UniRule"/>
</dbReference>
<accession>A0A455T7S1</accession>
<dbReference type="Gene3D" id="2.40.50.140">
    <property type="entry name" value="Nucleic acid-binding proteins"/>
    <property type="match status" value="1"/>
</dbReference>
<evidence type="ECO:0000256" key="3">
    <source>
        <dbReference type="ARBA" id="ARBA00023125"/>
    </source>
</evidence>
<evidence type="ECO:0000256" key="6">
    <source>
        <dbReference type="HAMAP-Rule" id="MF_00031"/>
    </source>
</evidence>
<dbReference type="Pfam" id="PF07499">
    <property type="entry name" value="RuvA_C"/>
    <property type="match status" value="1"/>
</dbReference>
<dbReference type="InterPro" id="IPR013849">
    <property type="entry name" value="DNA_helicase_Holl-junc_RuvA_I"/>
</dbReference>
<dbReference type="GO" id="GO:0006281">
    <property type="term" value="P:DNA repair"/>
    <property type="evidence" value="ECO:0007669"/>
    <property type="project" value="UniProtKB-UniRule"/>
</dbReference>
<feature type="region of interest" description="Domain III" evidence="6">
    <location>
        <begin position="147"/>
        <end position="194"/>
    </location>
</feature>
<keyword evidence="1 6" id="KW-0963">Cytoplasm</keyword>
<dbReference type="InterPro" id="IPR012340">
    <property type="entry name" value="NA-bd_OB-fold"/>
</dbReference>
<dbReference type="NCBIfam" id="TIGR00084">
    <property type="entry name" value="ruvA"/>
    <property type="match status" value="1"/>
</dbReference>
<dbReference type="GO" id="GO:0000400">
    <property type="term" value="F:four-way junction DNA binding"/>
    <property type="evidence" value="ECO:0007669"/>
    <property type="project" value="UniProtKB-UniRule"/>
</dbReference>
<evidence type="ECO:0000256" key="4">
    <source>
        <dbReference type="ARBA" id="ARBA00023172"/>
    </source>
</evidence>
<comment type="caution">
    <text evidence="6">Lacks conserved residue(s) required for the propagation of feature annotation.</text>
</comment>
<dbReference type="SUPFAM" id="SSF47781">
    <property type="entry name" value="RuvA domain 2-like"/>
    <property type="match status" value="1"/>
</dbReference>
<dbReference type="InterPro" id="IPR003583">
    <property type="entry name" value="Hlx-hairpin-Hlx_DNA-bd_motif"/>
</dbReference>
<dbReference type="SUPFAM" id="SSF46929">
    <property type="entry name" value="DNA helicase RuvA subunit, C-terminal domain"/>
    <property type="match status" value="1"/>
</dbReference>
<keyword evidence="3 6" id="KW-0238">DNA-binding</keyword>
<proteinExistence type="inferred from homology"/>
<dbReference type="GO" id="GO:0009379">
    <property type="term" value="C:Holliday junction helicase complex"/>
    <property type="evidence" value="ECO:0007669"/>
    <property type="project" value="InterPro"/>
</dbReference>
<dbReference type="GO" id="GO:0005737">
    <property type="term" value="C:cytoplasm"/>
    <property type="evidence" value="ECO:0007669"/>
    <property type="project" value="UniProtKB-SubCell"/>
</dbReference>
<organism evidence="8">
    <name type="scientific">Thermogemmatispora argillosa</name>
    <dbReference type="NCBI Taxonomy" id="2045280"/>
    <lineage>
        <taxon>Bacteria</taxon>
        <taxon>Bacillati</taxon>
        <taxon>Chloroflexota</taxon>
        <taxon>Ktedonobacteria</taxon>
        <taxon>Thermogemmatisporales</taxon>
        <taxon>Thermogemmatisporaceae</taxon>
        <taxon>Thermogemmatispora</taxon>
    </lineage>
</organism>
<keyword evidence="4 6" id="KW-0233">DNA recombination</keyword>
<dbReference type="HAMAP" id="MF_00031">
    <property type="entry name" value="DNA_HJ_migration_RuvA"/>
    <property type="match status" value="1"/>
</dbReference>
<name>A0A455T7S1_9CHLR</name>
<dbReference type="Pfam" id="PF14520">
    <property type="entry name" value="HHH_5"/>
    <property type="match status" value="1"/>
</dbReference>
<comment type="subcellular location">
    <subcellularLocation>
        <location evidence="6">Cytoplasm</location>
    </subcellularLocation>
</comment>
<evidence type="ECO:0000256" key="2">
    <source>
        <dbReference type="ARBA" id="ARBA00022763"/>
    </source>
</evidence>
<dbReference type="SMART" id="SM00278">
    <property type="entry name" value="HhH1"/>
    <property type="match status" value="2"/>
</dbReference>
<gene>
    <name evidence="6 8" type="primary">ruvA</name>
    <name evidence="8" type="ORF">KTA_36920</name>
</gene>
<dbReference type="EMBL" id="AP019377">
    <property type="protein sequence ID" value="BBH95493.1"/>
    <property type="molecule type" value="Genomic_DNA"/>
</dbReference>
<feature type="domain" description="Helix-hairpin-helix DNA-binding motif class 1" evidence="7">
    <location>
        <begin position="108"/>
        <end position="127"/>
    </location>
</feature>
<feature type="domain" description="Helix-hairpin-helix DNA-binding motif class 1" evidence="7">
    <location>
        <begin position="73"/>
        <end position="92"/>
    </location>
</feature>
<keyword evidence="8" id="KW-0347">Helicase</keyword>
<dbReference type="Pfam" id="PF01330">
    <property type="entry name" value="RuvA_N"/>
    <property type="match status" value="1"/>
</dbReference>
<comment type="similarity">
    <text evidence="6">Belongs to the RuvA family.</text>
</comment>
<keyword evidence="8" id="KW-0378">Hydrolase</keyword>
<dbReference type="GO" id="GO:0005524">
    <property type="term" value="F:ATP binding"/>
    <property type="evidence" value="ECO:0007669"/>
    <property type="project" value="InterPro"/>
</dbReference>
<dbReference type="InterPro" id="IPR000085">
    <property type="entry name" value="RuvA"/>
</dbReference>
<comment type="subunit">
    <text evidence="6">Homotetramer. Forms an RuvA(8)-RuvB(12)-Holliday junction (HJ) complex. HJ DNA is sandwiched between 2 RuvA tetramers; dsDNA enters through RuvA and exits via RuvB. An RuvB hexamer assembles on each DNA strand where it exits the tetramer. Each RuvB hexamer is contacted by two RuvA subunits (via domain III) on 2 adjacent RuvB subunits; this complex drives branch migration. In the full resolvosome a probable DNA-RuvA(4)-RuvB(12)-RuvC(2) complex forms which resolves the HJ.</text>
</comment>
<comment type="domain">
    <text evidence="6">Has three domains with a flexible linker between the domains II and III and assumes an 'L' shape. Domain III is highly mobile and contacts RuvB.</text>
</comment>
<reference evidence="8" key="1">
    <citation type="submission" date="2018-12" db="EMBL/GenBank/DDBJ databases">
        <title>Novel natural products biosynthetic potential of the class Ktedonobacteria.</title>
        <authorList>
            <person name="Zheng Y."/>
            <person name="Saitou A."/>
            <person name="Wang C.M."/>
            <person name="Toyoda A."/>
            <person name="Minakuchi Y."/>
            <person name="Sekiguchi Y."/>
            <person name="Ueda K."/>
            <person name="Takano H."/>
            <person name="Sakai Y."/>
            <person name="Yokota A."/>
            <person name="Yabe S."/>
        </authorList>
    </citation>
    <scope>NUCLEOTIDE SEQUENCE</scope>
    <source>
        <strain evidence="8">A3-2</strain>
    </source>
</reference>
<dbReference type="GO" id="GO:0006310">
    <property type="term" value="P:DNA recombination"/>
    <property type="evidence" value="ECO:0007669"/>
    <property type="project" value="UniProtKB-UniRule"/>
</dbReference>
<evidence type="ECO:0000259" key="7">
    <source>
        <dbReference type="SMART" id="SM00278"/>
    </source>
</evidence>
<keyword evidence="2 6" id="KW-0227">DNA damage</keyword>
<dbReference type="InterPro" id="IPR010994">
    <property type="entry name" value="RuvA_2-like"/>
</dbReference>
<keyword evidence="5 6" id="KW-0234">DNA repair</keyword>
<dbReference type="InterPro" id="IPR011114">
    <property type="entry name" value="RuvA_C"/>
</dbReference>
<dbReference type="CDD" id="cd14332">
    <property type="entry name" value="UBA_RuvA_C"/>
    <property type="match status" value="1"/>
</dbReference>
<evidence type="ECO:0000313" key="8">
    <source>
        <dbReference type="EMBL" id="BBH95493.1"/>
    </source>
</evidence>
<evidence type="ECO:0000256" key="5">
    <source>
        <dbReference type="ARBA" id="ARBA00023204"/>
    </source>
</evidence>
<comment type="function">
    <text evidence="6">The RuvA-RuvB-RuvC complex processes Holliday junction (HJ) DNA during genetic recombination and DNA repair, while the RuvA-RuvB complex plays an important role in the rescue of blocked DNA replication forks via replication fork reversal (RFR). RuvA specifically binds to HJ cruciform DNA, conferring on it an open structure. The RuvB hexamer acts as an ATP-dependent pump, pulling dsDNA into and through the RuvAB complex. HJ branch migration allows RuvC to scan DNA until it finds its consensus sequence, where it cleaves and resolves the cruciform DNA.</text>
</comment>
<protein>
    <recommendedName>
        <fullName evidence="6">Holliday junction branch migration complex subunit RuvA</fullName>
    </recommendedName>
</protein>
<feature type="region of interest" description="Domain I" evidence="6">
    <location>
        <begin position="1"/>
        <end position="64"/>
    </location>
</feature>
<dbReference type="InterPro" id="IPR036267">
    <property type="entry name" value="RuvA_C_sf"/>
</dbReference>
<dbReference type="Gene3D" id="1.10.8.10">
    <property type="entry name" value="DNA helicase RuvA subunit, C-terminal domain"/>
    <property type="match status" value="1"/>
</dbReference>
<dbReference type="Gene3D" id="1.10.150.20">
    <property type="entry name" value="5' to 3' exonuclease, C-terminal subdomain"/>
    <property type="match status" value="1"/>
</dbReference>
<sequence>MIASIHGILEAQREDHLIIRVGGFGLRVFVPASTRNRFSTPGSEVSLYTHLHVREDGLALYGFAEEAERDMFELLISVSGVGPKVALALLSVLDAPTFYRAIAQEDVQLLARAPGVGKKLAARLVLELKGKVPAVAPGASTSGGIRRSEVLEALVGLGYSPAAAQAAIARLPQDQNLTLEEQITLALRSLAREL</sequence>
<keyword evidence="8" id="KW-0547">Nucleotide-binding</keyword>
<dbReference type="SUPFAM" id="SSF50249">
    <property type="entry name" value="Nucleic acid-binding proteins"/>
    <property type="match status" value="1"/>
</dbReference>
<dbReference type="GO" id="GO:0009378">
    <property type="term" value="F:four-way junction helicase activity"/>
    <property type="evidence" value="ECO:0007669"/>
    <property type="project" value="InterPro"/>
</dbReference>
<keyword evidence="8" id="KW-0067">ATP-binding</keyword>
<evidence type="ECO:0000256" key="1">
    <source>
        <dbReference type="ARBA" id="ARBA00022490"/>
    </source>
</evidence>